<dbReference type="RefSeq" id="WP_093231085.1">
    <property type="nucleotide sequence ID" value="NZ_FORR01000016.1"/>
</dbReference>
<gene>
    <name evidence="1" type="ORF">SAMN05421852_11672</name>
</gene>
<reference evidence="1 2" key="1">
    <citation type="submission" date="2016-10" db="EMBL/GenBank/DDBJ databases">
        <authorList>
            <person name="de Groot N.N."/>
        </authorList>
    </citation>
    <scope>NUCLEOTIDE SEQUENCE [LARGE SCALE GENOMIC DNA]</scope>
    <source>
        <strain evidence="1 2">DSM 44778</strain>
    </source>
</reference>
<name>A0A1I3TB27_9BACL</name>
<proteinExistence type="predicted"/>
<organism evidence="1 2">
    <name type="scientific">Thermoflavimicrobium dichotomicum</name>
    <dbReference type="NCBI Taxonomy" id="46223"/>
    <lineage>
        <taxon>Bacteria</taxon>
        <taxon>Bacillati</taxon>
        <taxon>Bacillota</taxon>
        <taxon>Bacilli</taxon>
        <taxon>Bacillales</taxon>
        <taxon>Thermoactinomycetaceae</taxon>
        <taxon>Thermoflavimicrobium</taxon>
    </lineage>
</organism>
<protein>
    <submittedName>
        <fullName evidence="1">Uncharacterized protein</fullName>
    </submittedName>
</protein>
<accession>A0A1I3TB27</accession>
<dbReference type="Proteomes" id="UP000199545">
    <property type="component" value="Unassembled WGS sequence"/>
</dbReference>
<keyword evidence="2" id="KW-1185">Reference proteome</keyword>
<evidence type="ECO:0000313" key="1">
    <source>
        <dbReference type="EMBL" id="SFJ67569.1"/>
    </source>
</evidence>
<evidence type="ECO:0000313" key="2">
    <source>
        <dbReference type="Proteomes" id="UP000199545"/>
    </source>
</evidence>
<dbReference type="AlphaFoldDB" id="A0A1I3TB27"/>
<sequence>METSHDMRHPMMDYCQLYKAYYHGKKTYKLMKYMMKHYYPHYYRHNPNQPVGPVGPPHCFFHPGG</sequence>
<dbReference type="EMBL" id="FORR01000016">
    <property type="protein sequence ID" value="SFJ67569.1"/>
    <property type="molecule type" value="Genomic_DNA"/>
</dbReference>